<reference evidence="1 2" key="1">
    <citation type="submission" date="2016-07" db="EMBL/GenBank/DDBJ databases">
        <title>Pervasive Adenine N6-methylation of Active Genes in Fungi.</title>
        <authorList>
            <consortium name="DOE Joint Genome Institute"/>
            <person name="Mondo S.J."/>
            <person name="Dannebaum R.O."/>
            <person name="Kuo R.C."/>
            <person name="Labutti K."/>
            <person name="Haridas S."/>
            <person name="Kuo A."/>
            <person name="Salamov A."/>
            <person name="Ahrendt S.R."/>
            <person name="Lipzen A."/>
            <person name="Sullivan W."/>
            <person name="Andreopoulos W.B."/>
            <person name="Clum A."/>
            <person name="Lindquist E."/>
            <person name="Daum C."/>
            <person name="Ramamoorthy G.K."/>
            <person name="Gryganskyi A."/>
            <person name="Culley D."/>
            <person name="Magnuson J.K."/>
            <person name="James T.Y."/>
            <person name="O'Malley M.A."/>
            <person name="Stajich J.E."/>
            <person name="Spatafora J.W."/>
            <person name="Visel A."/>
            <person name="Grigoriev I.V."/>
        </authorList>
    </citation>
    <scope>NUCLEOTIDE SEQUENCE [LARGE SCALE GENOMIC DNA]</scope>
    <source>
        <strain evidence="1 2">ATCC 12442</strain>
    </source>
</reference>
<proteinExistence type="predicted"/>
<sequence length="107" mass="12143">MPFLPWRLLQHTNCPWCTTASSVIFTPICSLFLGKSSLYQLLQPVLSSDTTLISQYGCSRCENRDTIAPLHHWTLRVYFNTLFSIFSTRNSSPHTAALTDVLCCLDK</sequence>
<dbReference type="RefSeq" id="XP_040748227.1">
    <property type="nucleotide sequence ID" value="XM_040885804.1"/>
</dbReference>
<evidence type="ECO:0000313" key="1">
    <source>
        <dbReference type="EMBL" id="ORX75016.1"/>
    </source>
</evidence>
<dbReference type="GeneID" id="63802452"/>
<comment type="caution">
    <text evidence="1">The sequence shown here is derived from an EMBL/GenBank/DDBJ whole genome shotgun (WGS) entry which is preliminary data.</text>
</comment>
<accession>A0A1Y1WP28</accession>
<keyword evidence="2" id="KW-1185">Reference proteome</keyword>
<organism evidence="1 2">
    <name type="scientific">Linderina pennispora</name>
    <dbReference type="NCBI Taxonomy" id="61395"/>
    <lineage>
        <taxon>Eukaryota</taxon>
        <taxon>Fungi</taxon>
        <taxon>Fungi incertae sedis</taxon>
        <taxon>Zoopagomycota</taxon>
        <taxon>Kickxellomycotina</taxon>
        <taxon>Kickxellomycetes</taxon>
        <taxon>Kickxellales</taxon>
        <taxon>Kickxellaceae</taxon>
        <taxon>Linderina</taxon>
    </lineage>
</organism>
<dbReference type="EMBL" id="MCFD01000001">
    <property type="protein sequence ID" value="ORX75016.1"/>
    <property type="molecule type" value="Genomic_DNA"/>
</dbReference>
<name>A0A1Y1WP28_9FUNG</name>
<dbReference type="AlphaFoldDB" id="A0A1Y1WP28"/>
<protein>
    <submittedName>
        <fullName evidence="1">Uncharacterized protein</fullName>
    </submittedName>
</protein>
<gene>
    <name evidence="1" type="ORF">DL89DRAFT_26061</name>
</gene>
<dbReference type="Proteomes" id="UP000193922">
    <property type="component" value="Unassembled WGS sequence"/>
</dbReference>
<evidence type="ECO:0000313" key="2">
    <source>
        <dbReference type="Proteomes" id="UP000193922"/>
    </source>
</evidence>